<keyword evidence="3" id="KW-0141">cGMP biosynthesis</keyword>
<dbReference type="InterPro" id="IPR000700">
    <property type="entry name" value="PAS-assoc_C"/>
</dbReference>
<dbReference type="InterPro" id="IPR035919">
    <property type="entry name" value="EAL_sf"/>
</dbReference>
<dbReference type="SMART" id="SM00052">
    <property type="entry name" value="EAL"/>
    <property type="match status" value="1"/>
</dbReference>
<dbReference type="GO" id="GO:0006355">
    <property type="term" value="P:regulation of DNA-templated transcription"/>
    <property type="evidence" value="ECO:0007669"/>
    <property type="project" value="InterPro"/>
</dbReference>
<dbReference type="PROSITE" id="PS50112">
    <property type="entry name" value="PAS"/>
    <property type="match status" value="1"/>
</dbReference>
<dbReference type="PROSITE" id="PS50883">
    <property type="entry name" value="EAL"/>
    <property type="match status" value="1"/>
</dbReference>
<dbReference type="GO" id="GO:0004383">
    <property type="term" value="F:guanylate cyclase activity"/>
    <property type="evidence" value="ECO:0007669"/>
    <property type="project" value="UniProtKB-EC"/>
</dbReference>
<sequence>MLSAIIPPSSSSQPKSVQSLSCFKLIPDLFTEVFPFHLVFNRNREIIQVGDVLQKIYPELSTGSQLEQHFRVDRPNIGIEFDQIRKRTRSLFLLESLQNGMKLKGQMVYVEQSDILFFLCSPWVTDIASLKSYRITLSDFAIHDPVVDFLFLLQAQNTALSDAKKLTDELTRQRSELRQTNQRLSTLYAVTHILAESATFGEATIKILAAIGTALDWQVGVLWLVDPSANVLKCQGVWTAVPEHFKEFELLTRMLTLPMGIGLAGCVWHEREPIWIENIVTDSNSPCRLHAIEAKLQGGFGLPIQNGTEVIGVLEFFSHKSCQPDDNLLEMMVDIGIKVGQFNQRKQIEAALLKQTEISESLKSILDSMGDAVIVADENRNFLVFNPAAERMFGSTAKHLVENHSVENHSVATKCSQTLNFYLPDRQTPFNVEDLPLERSIRGEKVNDVEMFVCHAQTPDGVWVTATGRPLKDKNEVLRGGVIVCRDISERKRVEEQLIHDALHDGLTGLANRALFMERLGQAIALTKRQEGCLFAVLFLDLDRFKVINDSLGHIIGDQLLIAISRRLENCLRRGDLIARLGGDEFAILLEDIQDSSYVIQVAERLQEELMLPFHLGRNEIFASTSIGIALNTTGYEHPQELLRDADTAMYHAKSMGKAQYQIFDTAMHVRAVALLQLETDLRRAIERQEFQLHYQPIVALESQKIIGFEALIRWVHPERGLIFPGEFISVAEETGLIIPLGGWVLQEACRQMQHWKQEFPVAHNLAISVNISGKQFSQTNFIVQIQQILQETGMDAHRLNLEITESILMENVEFTTSTLLELQALGIQLSMDDFGTGYSSLSYLSRFPVNTLKIDRSFIQSVDTDAEKLEIIRTVVLLAQSLGMDAVAEGIETAPQLARLRELQCESGQGYFFSVPLDSKMTEKLLTAELIA</sequence>
<evidence type="ECO:0000256" key="1">
    <source>
        <dbReference type="ARBA" id="ARBA00012202"/>
    </source>
</evidence>
<dbReference type="FunFam" id="3.20.20.450:FF:000001">
    <property type="entry name" value="Cyclic di-GMP phosphodiesterase yahA"/>
    <property type="match status" value="1"/>
</dbReference>
<keyword evidence="2" id="KW-0547">Nucleotide-binding</keyword>
<dbReference type="PROSITE" id="PS50887">
    <property type="entry name" value="GGDEF"/>
    <property type="match status" value="1"/>
</dbReference>
<evidence type="ECO:0000259" key="7">
    <source>
        <dbReference type="PROSITE" id="PS50883"/>
    </source>
</evidence>
<dbReference type="InterPro" id="IPR000160">
    <property type="entry name" value="GGDEF_dom"/>
</dbReference>
<dbReference type="InterPro" id="IPR003018">
    <property type="entry name" value="GAF"/>
</dbReference>
<evidence type="ECO:0000256" key="2">
    <source>
        <dbReference type="ARBA" id="ARBA00022741"/>
    </source>
</evidence>
<dbReference type="InterPro" id="IPR042463">
    <property type="entry name" value="HNOB_dom_associated_sf"/>
</dbReference>
<dbReference type="Pfam" id="PF00563">
    <property type="entry name" value="EAL"/>
    <property type="match status" value="1"/>
</dbReference>
<evidence type="ECO:0000313" key="10">
    <source>
        <dbReference type="Proteomes" id="UP000757435"/>
    </source>
</evidence>
<dbReference type="Gene3D" id="3.30.450.20">
    <property type="entry name" value="PAS domain"/>
    <property type="match status" value="1"/>
</dbReference>
<dbReference type="NCBIfam" id="TIGR00229">
    <property type="entry name" value="sensory_box"/>
    <property type="match status" value="1"/>
</dbReference>
<dbReference type="Pfam" id="PF13185">
    <property type="entry name" value="GAF_2"/>
    <property type="match status" value="1"/>
</dbReference>
<dbReference type="SUPFAM" id="SSF55781">
    <property type="entry name" value="GAF domain-like"/>
    <property type="match status" value="1"/>
</dbReference>
<feature type="coiled-coil region" evidence="4">
    <location>
        <begin position="160"/>
        <end position="187"/>
    </location>
</feature>
<dbReference type="CDD" id="cd00130">
    <property type="entry name" value="PAS"/>
    <property type="match status" value="1"/>
</dbReference>
<comment type="caution">
    <text evidence="9">The sequence shown here is derived from an EMBL/GenBank/DDBJ whole genome shotgun (WGS) entry which is preliminary data.</text>
</comment>
<evidence type="ECO:0000256" key="3">
    <source>
        <dbReference type="ARBA" id="ARBA00023293"/>
    </source>
</evidence>
<dbReference type="InterPro" id="IPR000014">
    <property type="entry name" value="PAS"/>
</dbReference>
<dbReference type="CDD" id="cd01949">
    <property type="entry name" value="GGDEF"/>
    <property type="match status" value="1"/>
</dbReference>
<dbReference type="NCBIfam" id="TIGR00254">
    <property type="entry name" value="GGDEF"/>
    <property type="match status" value="1"/>
</dbReference>
<evidence type="ECO:0000256" key="4">
    <source>
        <dbReference type="SAM" id="Coils"/>
    </source>
</evidence>
<dbReference type="PROSITE" id="PS50113">
    <property type="entry name" value="PAC"/>
    <property type="match status" value="1"/>
</dbReference>
<evidence type="ECO:0000259" key="6">
    <source>
        <dbReference type="PROSITE" id="PS50113"/>
    </source>
</evidence>
<accession>A0A951Q6I4</accession>
<organism evidence="9 10">
    <name type="scientific">Drouetiella hepatica Uher 2000/2452</name>
    <dbReference type="NCBI Taxonomy" id="904376"/>
    <lineage>
        <taxon>Bacteria</taxon>
        <taxon>Bacillati</taxon>
        <taxon>Cyanobacteriota</taxon>
        <taxon>Cyanophyceae</taxon>
        <taxon>Oculatellales</taxon>
        <taxon>Oculatellaceae</taxon>
        <taxon>Drouetiella</taxon>
    </lineage>
</organism>
<feature type="domain" description="PAS" evidence="5">
    <location>
        <begin position="358"/>
        <end position="444"/>
    </location>
</feature>
<dbReference type="FunFam" id="3.30.70.270:FF:000001">
    <property type="entry name" value="Diguanylate cyclase domain protein"/>
    <property type="match status" value="1"/>
</dbReference>
<proteinExistence type="predicted"/>
<dbReference type="InterPro" id="IPR029787">
    <property type="entry name" value="Nucleotide_cyclase"/>
</dbReference>
<gene>
    <name evidence="9" type="ORF">KME15_01240</name>
</gene>
<dbReference type="Pfam" id="PF07701">
    <property type="entry name" value="HNOBA"/>
    <property type="match status" value="1"/>
</dbReference>
<dbReference type="CDD" id="cd01948">
    <property type="entry name" value="EAL"/>
    <property type="match status" value="1"/>
</dbReference>
<dbReference type="SMART" id="SM00091">
    <property type="entry name" value="PAS"/>
    <property type="match status" value="1"/>
</dbReference>
<keyword evidence="4" id="KW-0175">Coiled coil</keyword>
<dbReference type="GO" id="GO:0000166">
    <property type="term" value="F:nucleotide binding"/>
    <property type="evidence" value="ECO:0007669"/>
    <property type="project" value="UniProtKB-KW"/>
</dbReference>
<protein>
    <recommendedName>
        <fullName evidence="1">guanylate cyclase</fullName>
        <ecNumber evidence="1">4.6.1.2</ecNumber>
    </recommendedName>
</protein>
<dbReference type="SUPFAM" id="SSF55785">
    <property type="entry name" value="PYP-like sensor domain (PAS domain)"/>
    <property type="match status" value="1"/>
</dbReference>
<dbReference type="InterPro" id="IPR043128">
    <property type="entry name" value="Rev_trsase/Diguanyl_cyclase"/>
</dbReference>
<feature type="domain" description="PAC" evidence="6">
    <location>
        <begin position="447"/>
        <end position="500"/>
    </location>
</feature>
<evidence type="ECO:0000313" key="9">
    <source>
        <dbReference type="EMBL" id="MBW4657272.1"/>
    </source>
</evidence>
<dbReference type="InterPro" id="IPR052155">
    <property type="entry name" value="Biofilm_reg_signaling"/>
</dbReference>
<dbReference type="Gene3D" id="3.30.450.260">
    <property type="entry name" value="Haem NO binding associated domain"/>
    <property type="match status" value="1"/>
</dbReference>
<dbReference type="EMBL" id="JAHHHD010000001">
    <property type="protein sequence ID" value="MBW4657272.1"/>
    <property type="molecule type" value="Genomic_DNA"/>
</dbReference>
<name>A0A951Q6I4_9CYAN</name>
<reference evidence="9" key="2">
    <citation type="journal article" date="2022" name="Microbiol. Resour. Announc.">
        <title>Metagenome Sequencing to Explore Phylogenomics of Terrestrial Cyanobacteria.</title>
        <authorList>
            <person name="Ward R.D."/>
            <person name="Stajich J.E."/>
            <person name="Johansen J.R."/>
            <person name="Huntemann M."/>
            <person name="Clum A."/>
            <person name="Foster B."/>
            <person name="Foster B."/>
            <person name="Roux S."/>
            <person name="Palaniappan K."/>
            <person name="Varghese N."/>
            <person name="Mukherjee S."/>
            <person name="Reddy T.B.K."/>
            <person name="Daum C."/>
            <person name="Copeland A."/>
            <person name="Chen I.A."/>
            <person name="Ivanova N.N."/>
            <person name="Kyrpides N.C."/>
            <person name="Shapiro N."/>
            <person name="Eloe-Fadrosh E.A."/>
            <person name="Pietrasiak N."/>
        </authorList>
    </citation>
    <scope>NUCLEOTIDE SEQUENCE</scope>
    <source>
        <strain evidence="9">UHER 2000/2452</strain>
    </source>
</reference>
<dbReference type="Pfam" id="PF00989">
    <property type="entry name" value="PAS"/>
    <property type="match status" value="1"/>
</dbReference>
<dbReference type="SUPFAM" id="SSF141868">
    <property type="entry name" value="EAL domain-like"/>
    <property type="match status" value="1"/>
</dbReference>
<dbReference type="PANTHER" id="PTHR44757">
    <property type="entry name" value="DIGUANYLATE CYCLASE DGCP"/>
    <property type="match status" value="1"/>
</dbReference>
<feature type="domain" description="EAL" evidence="7">
    <location>
        <begin position="675"/>
        <end position="931"/>
    </location>
</feature>
<dbReference type="InterPro" id="IPR013767">
    <property type="entry name" value="PAS_fold"/>
</dbReference>
<dbReference type="EC" id="4.6.1.2" evidence="1"/>
<dbReference type="InterPro" id="IPR029016">
    <property type="entry name" value="GAF-like_dom_sf"/>
</dbReference>
<dbReference type="InterPro" id="IPR001633">
    <property type="entry name" value="EAL_dom"/>
</dbReference>
<dbReference type="Pfam" id="PF00990">
    <property type="entry name" value="GGDEF"/>
    <property type="match status" value="1"/>
</dbReference>
<dbReference type="Gene3D" id="3.20.20.450">
    <property type="entry name" value="EAL domain"/>
    <property type="match status" value="1"/>
</dbReference>
<dbReference type="Gene3D" id="3.30.70.270">
    <property type="match status" value="1"/>
</dbReference>
<dbReference type="PANTHER" id="PTHR44757:SF2">
    <property type="entry name" value="BIOFILM ARCHITECTURE MAINTENANCE PROTEIN MBAA"/>
    <property type="match status" value="1"/>
</dbReference>
<dbReference type="InterPro" id="IPR011645">
    <property type="entry name" value="HNOB_dom_associated"/>
</dbReference>
<dbReference type="InterPro" id="IPR035965">
    <property type="entry name" value="PAS-like_dom_sf"/>
</dbReference>
<feature type="domain" description="GGDEF" evidence="8">
    <location>
        <begin position="533"/>
        <end position="666"/>
    </location>
</feature>
<dbReference type="Gene3D" id="3.30.450.40">
    <property type="match status" value="1"/>
</dbReference>
<dbReference type="AlphaFoldDB" id="A0A951Q6I4"/>
<evidence type="ECO:0000259" key="8">
    <source>
        <dbReference type="PROSITE" id="PS50887"/>
    </source>
</evidence>
<evidence type="ECO:0000259" key="5">
    <source>
        <dbReference type="PROSITE" id="PS50112"/>
    </source>
</evidence>
<dbReference type="SUPFAM" id="SSF55073">
    <property type="entry name" value="Nucleotide cyclase"/>
    <property type="match status" value="1"/>
</dbReference>
<dbReference type="SMART" id="SM00267">
    <property type="entry name" value="GGDEF"/>
    <property type="match status" value="1"/>
</dbReference>
<reference evidence="9" key="1">
    <citation type="submission" date="2021-05" db="EMBL/GenBank/DDBJ databases">
        <authorList>
            <person name="Pietrasiak N."/>
            <person name="Ward R."/>
            <person name="Stajich J.E."/>
            <person name="Kurbessoian T."/>
        </authorList>
    </citation>
    <scope>NUCLEOTIDE SEQUENCE</scope>
    <source>
        <strain evidence="9">UHER 2000/2452</strain>
    </source>
</reference>
<dbReference type="Proteomes" id="UP000757435">
    <property type="component" value="Unassembled WGS sequence"/>
</dbReference>